<dbReference type="Proteomes" id="UP001242811">
    <property type="component" value="Unassembled WGS sequence"/>
</dbReference>
<accession>A0ABU0L5L6</accession>
<evidence type="ECO:0000313" key="2">
    <source>
        <dbReference type="EMBL" id="MDQ0496552.1"/>
    </source>
</evidence>
<proteinExistence type="predicted"/>
<sequence>MVAGRQMTLLSGEACGRKKNAKLLRNRNRKVTLNPQESAEAIVREYGTLKSGRAKPKGERKPMRSSEEQRQPNIPKGNCQQREAVKPPGYAGVPSPSPAQVAPSSREDQNDLLERMLEGDNLRLAYKRVVQNGGAPGMDGVAVAELQAYLKMHWEMVKTELLTGTYKPMPVKRVEIPNPEAEYGYWASRP</sequence>
<comment type="caution">
    <text evidence="2">The sequence shown here is derived from an EMBL/GenBank/DDBJ whole genome shotgun (WGS) entry which is preliminary data.</text>
</comment>
<gene>
    <name evidence="2" type="ORF">QOZ95_004742</name>
</gene>
<evidence type="ECO:0000256" key="1">
    <source>
        <dbReference type="SAM" id="MobiDB-lite"/>
    </source>
</evidence>
<evidence type="ECO:0000313" key="3">
    <source>
        <dbReference type="Proteomes" id="UP001242811"/>
    </source>
</evidence>
<name>A0ABU0L5L6_9BACL</name>
<reference evidence="2 3" key="1">
    <citation type="submission" date="2023-07" db="EMBL/GenBank/DDBJ databases">
        <title>Genomic Encyclopedia of Type Strains, Phase IV (KMG-IV): sequencing the most valuable type-strain genomes for metagenomic binning, comparative biology and taxonomic classification.</title>
        <authorList>
            <person name="Goeker M."/>
        </authorList>
    </citation>
    <scope>NUCLEOTIDE SEQUENCE [LARGE SCALE GENOMIC DNA]</scope>
    <source>
        <strain evidence="2 3">DSM 14914</strain>
    </source>
</reference>
<feature type="compositionally biased region" description="Basic and acidic residues" evidence="1">
    <location>
        <begin position="56"/>
        <end position="70"/>
    </location>
</feature>
<protein>
    <recommendedName>
        <fullName evidence="4">RNA-directed DNA polymerase</fullName>
    </recommendedName>
</protein>
<keyword evidence="3" id="KW-1185">Reference proteome</keyword>
<feature type="region of interest" description="Disordered" evidence="1">
    <location>
        <begin position="1"/>
        <end position="107"/>
    </location>
</feature>
<evidence type="ECO:0008006" key="4">
    <source>
        <dbReference type="Google" id="ProtNLM"/>
    </source>
</evidence>
<dbReference type="EMBL" id="JAUSWA010000038">
    <property type="protein sequence ID" value="MDQ0496552.1"/>
    <property type="molecule type" value="Genomic_DNA"/>
</dbReference>
<organism evidence="2 3">
    <name type="scientific">Paenibacillus brasilensis</name>
    <dbReference type="NCBI Taxonomy" id="128574"/>
    <lineage>
        <taxon>Bacteria</taxon>
        <taxon>Bacillati</taxon>
        <taxon>Bacillota</taxon>
        <taxon>Bacilli</taxon>
        <taxon>Bacillales</taxon>
        <taxon>Paenibacillaceae</taxon>
        <taxon>Paenibacillus</taxon>
    </lineage>
</organism>
<feature type="compositionally biased region" description="Basic residues" evidence="1">
    <location>
        <begin position="17"/>
        <end position="30"/>
    </location>
</feature>